<comment type="caution">
    <text evidence="1">The sequence shown here is derived from an EMBL/GenBank/DDBJ whole genome shotgun (WGS) entry which is preliminary data.</text>
</comment>
<keyword evidence="3" id="KW-1185">Reference proteome</keyword>
<feature type="non-terminal residue" evidence="1">
    <location>
        <position position="1"/>
    </location>
</feature>
<name>A0AAV9Z6U1_9AGAR</name>
<organism evidence="1 3">
    <name type="scientific">Favolaschia claudopus</name>
    <dbReference type="NCBI Taxonomy" id="2862362"/>
    <lineage>
        <taxon>Eukaryota</taxon>
        <taxon>Fungi</taxon>
        <taxon>Dikarya</taxon>
        <taxon>Basidiomycota</taxon>
        <taxon>Agaricomycotina</taxon>
        <taxon>Agaricomycetes</taxon>
        <taxon>Agaricomycetidae</taxon>
        <taxon>Agaricales</taxon>
        <taxon>Marasmiineae</taxon>
        <taxon>Mycenaceae</taxon>
        <taxon>Favolaschia</taxon>
    </lineage>
</organism>
<evidence type="ECO:0000313" key="1">
    <source>
        <dbReference type="EMBL" id="KAK6972245.1"/>
    </source>
</evidence>
<gene>
    <name evidence="2" type="ORF">R3P38DRAFT_2524967</name>
    <name evidence="1" type="ORF">R3P38DRAFT_2584737</name>
</gene>
<accession>A0AAV9Z6U1</accession>
<dbReference type="AlphaFoldDB" id="A0AAV9Z6U1"/>
<evidence type="ECO:0000313" key="2">
    <source>
        <dbReference type="EMBL" id="KAK7029219.1"/>
    </source>
</evidence>
<dbReference type="EMBL" id="JAWWNJ010000190">
    <property type="protein sequence ID" value="KAK6972245.1"/>
    <property type="molecule type" value="Genomic_DNA"/>
</dbReference>
<dbReference type="EMBL" id="JAWWNJ010000027">
    <property type="protein sequence ID" value="KAK7029219.1"/>
    <property type="molecule type" value="Genomic_DNA"/>
</dbReference>
<dbReference type="Proteomes" id="UP001362999">
    <property type="component" value="Unassembled WGS sequence"/>
</dbReference>
<sequence>RVVEIHPNAGEVIKMNENLHATWARTFGLSVDRDGDVDMHGPDAPNGFAPFASELDWRVAQWMVKENPGHKAFDRLLEIPGV</sequence>
<evidence type="ECO:0000313" key="3">
    <source>
        <dbReference type="Proteomes" id="UP001362999"/>
    </source>
</evidence>
<reference evidence="1 3" key="1">
    <citation type="journal article" date="2024" name="J Genomics">
        <title>Draft genome sequencing and assembly of Favolaschia claudopus CIRM-BRFM 2984 isolated from oak limbs.</title>
        <authorList>
            <person name="Navarro D."/>
            <person name="Drula E."/>
            <person name="Chaduli D."/>
            <person name="Cazenave R."/>
            <person name="Ahrendt S."/>
            <person name="Wang J."/>
            <person name="Lipzen A."/>
            <person name="Daum C."/>
            <person name="Barry K."/>
            <person name="Grigoriev I.V."/>
            <person name="Favel A."/>
            <person name="Rosso M.N."/>
            <person name="Martin F."/>
        </authorList>
    </citation>
    <scope>NUCLEOTIDE SEQUENCE [LARGE SCALE GENOMIC DNA]</scope>
    <source>
        <strain evidence="1 3">CIRM-BRFM 2984</strain>
    </source>
</reference>
<protein>
    <submittedName>
        <fullName evidence="1">Uncharacterized protein</fullName>
    </submittedName>
</protein>
<proteinExistence type="predicted"/>